<reference evidence="2" key="1">
    <citation type="journal article" date="2022" name="Mol. Ecol. Resour.">
        <title>The genomes of chicory, endive, great burdock and yacon provide insights into Asteraceae palaeo-polyploidization history and plant inulin production.</title>
        <authorList>
            <person name="Fan W."/>
            <person name="Wang S."/>
            <person name="Wang H."/>
            <person name="Wang A."/>
            <person name="Jiang F."/>
            <person name="Liu H."/>
            <person name="Zhao H."/>
            <person name="Xu D."/>
            <person name="Zhang Y."/>
        </authorList>
    </citation>
    <scope>NUCLEOTIDE SEQUENCE [LARGE SCALE GENOMIC DNA]</scope>
    <source>
        <strain evidence="2">cv. Punajuju</strain>
    </source>
</reference>
<reference evidence="1 2" key="2">
    <citation type="journal article" date="2022" name="Mol. Ecol. Resour.">
        <title>The genomes of chicory, endive, great burdock and yacon provide insights into Asteraceae paleo-polyploidization history and plant inulin production.</title>
        <authorList>
            <person name="Fan W."/>
            <person name="Wang S."/>
            <person name="Wang H."/>
            <person name="Wang A."/>
            <person name="Jiang F."/>
            <person name="Liu H."/>
            <person name="Zhao H."/>
            <person name="Xu D."/>
            <person name="Zhang Y."/>
        </authorList>
    </citation>
    <scope>NUCLEOTIDE SEQUENCE [LARGE SCALE GENOMIC DNA]</scope>
    <source>
        <strain evidence="2">cv. Punajuju</strain>
        <tissue evidence="1">Leaves</tissue>
    </source>
</reference>
<dbReference type="EMBL" id="CM042012">
    <property type="protein sequence ID" value="KAI3752812.1"/>
    <property type="molecule type" value="Genomic_DNA"/>
</dbReference>
<name>A0ACB9E205_CICIN</name>
<proteinExistence type="predicted"/>
<sequence>MGPAVGALLEEMVEDNKDDMMDNKDDVDLVKGMENMECGDVKIAKTEVVGKEVASLEAMLLVGVFEDPEVVVEGGSKGVVPTLDASEGLWWNFYAVVFKPDW</sequence>
<keyword evidence="2" id="KW-1185">Reference proteome</keyword>
<evidence type="ECO:0000313" key="1">
    <source>
        <dbReference type="EMBL" id="KAI3752812.1"/>
    </source>
</evidence>
<dbReference type="Proteomes" id="UP001055811">
    <property type="component" value="Linkage Group LG04"/>
</dbReference>
<protein>
    <submittedName>
        <fullName evidence="1">Uncharacterized protein</fullName>
    </submittedName>
</protein>
<comment type="caution">
    <text evidence="1">The sequence shown here is derived from an EMBL/GenBank/DDBJ whole genome shotgun (WGS) entry which is preliminary data.</text>
</comment>
<gene>
    <name evidence="1" type="ORF">L2E82_24849</name>
</gene>
<accession>A0ACB9E205</accession>
<evidence type="ECO:0000313" key="2">
    <source>
        <dbReference type="Proteomes" id="UP001055811"/>
    </source>
</evidence>
<organism evidence="1 2">
    <name type="scientific">Cichorium intybus</name>
    <name type="common">Chicory</name>
    <dbReference type="NCBI Taxonomy" id="13427"/>
    <lineage>
        <taxon>Eukaryota</taxon>
        <taxon>Viridiplantae</taxon>
        <taxon>Streptophyta</taxon>
        <taxon>Embryophyta</taxon>
        <taxon>Tracheophyta</taxon>
        <taxon>Spermatophyta</taxon>
        <taxon>Magnoliopsida</taxon>
        <taxon>eudicotyledons</taxon>
        <taxon>Gunneridae</taxon>
        <taxon>Pentapetalae</taxon>
        <taxon>asterids</taxon>
        <taxon>campanulids</taxon>
        <taxon>Asterales</taxon>
        <taxon>Asteraceae</taxon>
        <taxon>Cichorioideae</taxon>
        <taxon>Cichorieae</taxon>
        <taxon>Cichoriinae</taxon>
        <taxon>Cichorium</taxon>
    </lineage>
</organism>